<keyword evidence="1" id="KW-0547">Nucleotide-binding</keyword>
<dbReference type="InterPro" id="IPR027417">
    <property type="entry name" value="P-loop_NTPase"/>
</dbReference>
<proteinExistence type="predicted"/>
<keyword evidence="10" id="KW-1185">Reference proteome</keyword>
<dbReference type="CDD" id="cd00009">
    <property type="entry name" value="AAA"/>
    <property type="match status" value="1"/>
</dbReference>
<dbReference type="EMBL" id="FOLO01000097">
    <property type="protein sequence ID" value="SFD74134.1"/>
    <property type="molecule type" value="Genomic_DNA"/>
</dbReference>
<protein>
    <submittedName>
        <fullName evidence="9">PAS domain S-box-containing protein</fullName>
    </submittedName>
</protein>
<sequence>MALINHNYSHDISRIGRNKVAHAIKQFLADSELLLNAVGEGIYGFDLEGNAVFVNPAAERMTGWQAKHLLGKNIHKYHHHSHADGSEYPAEQCQIYNTMRDGIERKVTSEVFWRKDGSHFPVEYTSTPVFKQGKLIGAVAVFRDVSQQKETDQALREALKTVQKLTEKLQAENTYLKDEINENWANSGLVGTSPLFIQMLKQIKLVSKTDSTVLILGENGTGKEVVARNLHQLGHRCNSPLVKVNCAAFTATLLESELFGHEKGAFTGANERRKGRFELADRGTLFLDEIGELTLEAQSTLLRVLQEQEFERVGGNKTIKVDIRVIAATNRDLLKMVEQGKFRMDLYYRLNVFPIEVPSLRQRIEDMPALCQNILKRLNHKLNKQVEGISNRSLEKLMRYNWPGNIRELQNILEREMILSNTRILNITQNFNFNSNLSNMTKEPLSTIEKRYILEVLNDCHWRIGGESGAAKLLGMPDSTLRSRMKKLCISRN</sequence>
<dbReference type="InterPro" id="IPR009057">
    <property type="entry name" value="Homeodomain-like_sf"/>
</dbReference>
<dbReference type="Pfam" id="PF00158">
    <property type="entry name" value="Sigma54_activat"/>
    <property type="match status" value="1"/>
</dbReference>
<feature type="domain" description="PAC" evidence="8">
    <location>
        <begin position="101"/>
        <end position="157"/>
    </location>
</feature>
<dbReference type="PROSITE" id="PS00688">
    <property type="entry name" value="SIGMA54_INTERACT_3"/>
    <property type="match status" value="1"/>
</dbReference>
<evidence type="ECO:0000259" key="8">
    <source>
        <dbReference type="PROSITE" id="PS50113"/>
    </source>
</evidence>
<evidence type="ECO:0000256" key="2">
    <source>
        <dbReference type="ARBA" id="ARBA00022840"/>
    </source>
</evidence>
<keyword evidence="4" id="KW-0238">DNA-binding</keyword>
<accession>A0A1I1UTY0</accession>
<dbReference type="PANTHER" id="PTHR32071">
    <property type="entry name" value="TRANSCRIPTIONAL REGULATORY PROTEIN"/>
    <property type="match status" value="1"/>
</dbReference>
<dbReference type="NCBIfam" id="TIGR00229">
    <property type="entry name" value="sensory_box"/>
    <property type="match status" value="1"/>
</dbReference>
<organism evidence="9 10">
    <name type="scientific">Pseudoalteromonas denitrificans DSM 6059</name>
    <dbReference type="NCBI Taxonomy" id="1123010"/>
    <lineage>
        <taxon>Bacteria</taxon>
        <taxon>Pseudomonadati</taxon>
        <taxon>Pseudomonadota</taxon>
        <taxon>Gammaproteobacteria</taxon>
        <taxon>Alteromonadales</taxon>
        <taxon>Pseudoalteromonadaceae</taxon>
        <taxon>Pseudoalteromonas</taxon>
    </lineage>
</organism>
<feature type="domain" description="PAS" evidence="7">
    <location>
        <begin position="34"/>
        <end position="102"/>
    </location>
</feature>
<dbReference type="OrthoDB" id="9804019at2"/>
<dbReference type="InterPro" id="IPR058031">
    <property type="entry name" value="AAA_lid_NorR"/>
</dbReference>
<dbReference type="GO" id="GO:0043565">
    <property type="term" value="F:sequence-specific DNA binding"/>
    <property type="evidence" value="ECO:0007669"/>
    <property type="project" value="InterPro"/>
</dbReference>
<dbReference type="PANTHER" id="PTHR32071:SF117">
    <property type="entry name" value="PTS-DEPENDENT DIHYDROXYACETONE KINASE OPERON REGULATORY PROTEIN-RELATED"/>
    <property type="match status" value="1"/>
</dbReference>
<dbReference type="Proteomes" id="UP000198862">
    <property type="component" value="Unassembled WGS sequence"/>
</dbReference>
<dbReference type="SMART" id="SM00382">
    <property type="entry name" value="AAA"/>
    <property type="match status" value="1"/>
</dbReference>
<evidence type="ECO:0000313" key="10">
    <source>
        <dbReference type="Proteomes" id="UP000198862"/>
    </source>
</evidence>
<evidence type="ECO:0000256" key="5">
    <source>
        <dbReference type="ARBA" id="ARBA00023163"/>
    </source>
</evidence>
<dbReference type="Pfam" id="PF00989">
    <property type="entry name" value="PAS"/>
    <property type="match status" value="1"/>
</dbReference>
<dbReference type="GO" id="GO:0005524">
    <property type="term" value="F:ATP binding"/>
    <property type="evidence" value="ECO:0007669"/>
    <property type="project" value="UniProtKB-KW"/>
</dbReference>
<dbReference type="InterPro" id="IPR002078">
    <property type="entry name" value="Sigma_54_int"/>
</dbReference>
<keyword evidence="2" id="KW-0067">ATP-binding</keyword>
<dbReference type="InterPro" id="IPR025944">
    <property type="entry name" value="Sigma_54_int_dom_CS"/>
</dbReference>
<evidence type="ECO:0000256" key="3">
    <source>
        <dbReference type="ARBA" id="ARBA00023015"/>
    </source>
</evidence>
<dbReference type="InterPro" id="IPR002197">
    <property type="entry name" value="HTH_Fis"/>
</dbReference>
<evidence type="ECO:0000256" key="4">
    <source>
        <dbReference type="ARBA" id="ARBA00023125"/>
    </source>
</evidence>
<reference evidence="9 10" key="1">
    <citation type="submission" date="2016-10" db="EMBL/GenBank/DDBJ databases">
        <authorList>
            <person name="de Groot N.N."/>
        </authorList>
    </citation>
    <scope>NUCLEOTIDE SEQUENCE [LARGE SCALE GENOMIC DNA]</scope>
    <source>
        <strain evidence="9 10">DSM 6059</strain>
    </source>
</reference>
<evidence type="ECO:0000259" key="6">
    <source>
        <dbReference type="PROSITE" id="PS50045"/>
    </source>
</evidence>
<dbReference type="SUPFAM" id="SSF52540">
    <property type="entry name" value="P-loop containing nucleoside triphosphate hydrolases"/>
    <property type="match status" value="1"/>
</dbReference>
<dbReference type="Gene3D" id="1.10.10.60">
    <property type="entry name" value="Homeodomain-like"/>
    <property type="match status" value="1"/>
</dbReference>
<dbReference type="SMART" id="SM00091">
    <property type="entry name" value="PAS"/>
    <property type="match status" value="1"/>
</dbReference>
<dbReference type="InterPro" id="IPR000014">
    <property type="entry name" value="PAS"/>
</dbReference>
<dbReference type="InterPro" id="IPR000700">
    <property type="entry name" value="PAS-assoc_C"/>
</dbReference>
<keyword evidence="3" id="KW-0805">Transcription regulation</keyword>
<dbReference type="InterPro" id="IPR001610">
    <property type="entry name" value="PAC"/>
</dbReference>
<dbReference type="InterPro" id="IPR035965">
    <property type="entry name" value="PAS-like_dom_sf"/>
</dbReference>
<dbReference type="Pfam" id="PF25601">
    <property type="entry name" value="AAA_lid_14"/>
    <property type="match status" value="1"/>
</dbReference>
<evidence type="ECO:0000313" key="9">
    <source>
        <dbReference type="EMBL" id="SFD74134.1"/>
    </source>
</evidence>
<gene>
    <name evidence="9" type="ORF">SAMN02745724_05332</name>
</gene>
<dbReference type="Gene3D" id="3.40.50.300">
    <property type="entry name" value="P-loop containing nucleotide triphosphate hydrolases"/>
    <property type="match status" value="1"/>
</dbReference>
<dbReference type="Pfam" id="PF02954">
    <property type="entry name" value="HTH_8"/>
    <property type="match status" value="1"/>
</dbReference>
<dbReference type="PROSITE" id="PS50112">
    <property type="entry name" value="PAS"/>
    <property type="match status" value="1"/>
</dbReference>
<dbReference type="SUPFAM" id="SSF46689">
    <property type="entry name" value="Homeodomain-like"/>
    <property type="match status" value="1"/>
</dbReference>
<dbReference type="InterPro" id="IPR003593">
    <property type="entry name" value="AAA+_ATPase"/>
</dbReference>
<evidence type="ECO:0000256" key="1">
    <source>
        <dbReference type="ARBA" id="ARBA00022741"/>
    </source>
</evidence>
<dbReference type="FunFam" id="3.40.50.300:FF:000006">
    <property type="entry name" value="DNA-binding transcriptional regulator NtrC"/>
    <property type="match status" value="1"/>
</dbReference>
<dbReference type="SMART" id="SM00086">
    <property type="entry name" value="PAC"/>
    <property type="match status" value="1"/>
</dbReference>
<dbReference type="STRING" id="1123010.SAMN02745724_05332"/>
<dbReference type="CDD" id="cd00130">
    <property type="entry name" value="PAS"/>
    <property type="match status" value="1"/>
</dbReference>
<evidence type="ECO:0000259" key="7">
    <source>
        <dbReference type="PROSITE" id="PS50112"/>
    </source>
</evidence>
<dbReference type="InterPro" id="IPR013767">
    <property type="entry name" value="PAS_fold"/>
</dbReference>
<name>A0A1I1UTY0_9GAMM</name>
<keyword evidence="5" id="KW-0804">Transcription</keyword>
<dbReference type="Gene3D" id="3.30.450.20">
    <property type="entry name" value="PAS domain"/>
    <property type="match status" value="1"/>
</dbReference>
<dbReference type="Gene3D" id="1.10.8.60">
    <property type="match status" value="1"/>
</dbReference>
<dbReference type="SUPFAM" id="SSF55785">
    <property type="entry name" value="PYP-like sensor domain (PAS domain)"/>
    <property type="match status" value="1"/>
</dbReference>
<dbReference type="PROSITE" id="PS50045">
    <property type="entry name" value="SIGMA54_INTERACT_4"/>
    <property type="match status" value="1"/>
</dbReference>
<dbReference type="GO" id="GO:0006355">
    <property type="term" value="P:regulation of DNA-templated transcription"/>
    <property type="evidence" value="ECO:0007669"/>
    <property type="project" value="InterPro"/>
</dbReference>
<dbReference type="AlphaFoldDB" id="A0A1I1UTY0"/>
<feature type="domain" description="Sigma-54 factor interaction" evidence="6">
    <location>
        <begin position="189"/>
        <end position="418"/>
    </location>
</feature>
<dbReference type="PROSITE" id="PS50113">
    <property type="entry name" value="PAC"/>
    <property type="match status" value="1"/>
</dbReference>